<reference evidence="5 6" key="1">
    <citation type="submission" date="2016-04" db="EMBL/GenBank/DDBJ databases">
        <title>A degradative enzymes factory behind the ericoid mycorrhizal symbiosis.</title>
        <authorList>
            <consortium name="DOE Joint Genome Institute"/>
            <person name="Martino E."/>
            <person name="Morin E."/>
            <person name="Grelet G."/>
            <person name="Kuo A."/>
            <person name="Kohler A."/>
            <person name="Daghino S."/>
            <person name="Barry K."/>
            <person name="Choi C."/>
            <person name="Cichocki N."/>
            <person name="Clum A."/>
            <person name="Copeland A."/>
            <person name="Hainaut M."/>
            <person name="Haridas S."/>
            <person name="Labutti K."/>
            <person name="Lindquist E."/>
            <person name="Lipzen A."/>
            <person name="Khouja H.-R."/>
            <person name="Murat C."/>
            <person name="Ohm R."/>
            <person name="Olson A."/>
            <person name="Spatafora J."/>
            <person name="Veneault-Fourrey C."/>
            <person name="Henrissat B."/>
            <person name="Grigoriev I."/>
            <person name="Martin F."/>
            <person name="Perotto S."/>
        </authorList>
    </citation>
    <scope>NUCLEOTIDE SEQUENCE [LARGE SCALE GENOMIC DNA]</scope>
    <source>
        <strain evidence="5 6">F</strain>
    </source>
</reference>
<evidence type="ECO:0008006" key="7">
    <source>
        <dbReference type="Google" id="ProtNLM"/>
    </source>
</evidence>
<dbReference type="AlphaFoldDB" id="A0A2J6RXG9"/>
<evidence type="ECO:0000256" key="4">
    <source>
        <dbReference type="SAM" id="Phobius"/>
    </source>
</evidence>
<keyword evidence="4" id="KW-0472">Membrane</keyword>
<dbReference type="PANTHER" id="PTHR33365:SF4">
    <property type="entry name" value="CYCLOCHLOROTINE BIOSYNTHESIS PROTEIN O"/>
    <property type="match status" value="1"/>
</dbReference>
<feature type="region of interest" description="Disordered" evidence="3">
    <location>
        <begin position="1"/>
        <end position="22"/>
    </location>
</feature>
<dbReference type="GO" id="GO:0043386">
    <property type="term" value="P:mycotoxin biosynthetic process"/>
    <property type="evidence" value="ECO:0007669"/>
    <property type="project" value="InterPro"/>
</dbReference>
<protein>
    <recommendedName>
        <fullName evidence="7">Tat pathway signal sequence</fullName>
    </recommendedName>
</protein>
<keyword evidence="6" id="KW-1185">Reference proteome</keyword>
<evidence type="ECO:0000256" key="2">
    <source>
        <dbReference type="ARBA" id="ARBA00035112"/>
    </source>
</evidence>
<evidence type="ECO:0000313" key="5">
    <source>
        <dbReference type="EMBL" id="PMD43208.1"/>
    </source>
</evidence>
<dbReference type="OrthoDB" id="3687641at2759"/>
<gene>
    <name evidence="5" type="ORF">L207DRAFT_580075</name>
</gene>
<comment type="similarity">
    <text evidence="2">Belongs to the ustYa family.</text>
</comment>
<keyword evidence="4" id="KW-0812">Transmembrane</keyword>
<evidence type="ECO:0000313" key="6">
    <source>
        <dbReference type="Proteomes" id="UP000235786"/>
    </source>
</evidence>
<feature type="transmembrane region" description="Helical" evidence="4">
    <location>
        <begin position="40"/>
        <end position="58"/>
    </location>
</feature>
<dbReference type="Pfam" id="PF11807">
    <property type="entry name" value="UstYa"/>
    <property type="match status" value="1"/>
</dbReference>
<dbReference type="PANTHER" id="PTHR33365">
    <property type="entry name" value="YALI0B05434P"/>
    <property type="match status" value="1"/>
</dbReference>
<dbReference type="Proteomes" id="UP000235786">
    <property type="component" value="Unassembled WGS sequence"/>
</dbReference>
<accession>A0A2J6RXG9</accession>
<comment type="pathway">
    <text evidence="1">Mycotoxin biosynthesis.</text>
</comment>
<organism evidence="5 6">
    <name type="scientific">Hyaloscypha variabilis (strain UAMH 11265 / GT02V1 / F)</name>
    <name type="common">Meliniomyces variabilis</name>
    <dbReference type="NCBI Taxonomy" id="1149755"/>
    <lineage>
        <taxon>Eukaryota</taxon>
        <taxon>Fungi</taxon>
        <taxon>Dikarya</taxon>
        <taxon>Ascomycota</taxon>
        <taxon>Pezizomycotina</taxon>
        <taxon>Leotiomycetes</taxon>
        <taxon>Helotiales</taxon>
        <taxon>Hyaloscyphaceae</taxon>
        <taxon>Hyaloscypha</taxon>
        <taxon>Hyaloscypha variabilis</taxon>
    </lineage>
</organism>
<sequence>MADYHQIDQIEEDTSSESEKHEGARELGFFQRHFSTKSMLIPHITIFALYILSILYVMQKQPSNRACDYKLSTHSPALPIITYEKPNYLDAEIVQTNKYRGRPSPEIDAAWLEIGLGTPAIRLYDDDLKRLNKSDTPERPLHRIPEEFGGGYLAMLEVFHLLHCLNSLRKAMDKEYYAEERAKHGGDRANRVHDEHCIDMLRVYIKCTSDVTPITFFDNVLLPSRKLPMPDFSTLHTCRNFEEIWKWNGDNERTLQWDEIGLDLGDMMQMD</sequence>
<dbReference type="EMBL" id="KZ613942">
    <property type="protein sequence ID" value="PMD43208.1"/>
    <property type="molecule type" value="Genomic_DNA"/>
</dbReference>
<name>A0A2J6RXG9_HYAVF</name>
<evidence type="ECO:0000256" key="1">
    <source>
        <dbReference type="ARBA" id="ARBA00004685"/>
    </source>
</evidence>
<evidence type="ECO:0000256" key="3">
    <source>
        <dbReference type="SAM" id="MobiDB-lite"/>
    </source>
</evidence>
<keyword evidence="4" id="KW-1133">Transmembrane helix</keyword>
<proteinExistence type="inferred from homology"/>
<dbReference type="InterPro" id="IPR021765">
    <property type="entry name" value="UstYa-like"/>
</dbReference>